<reference evidence="1 2" key="2">
    <citation type="submission" date="2018-11" db="EMBL/GenBank/DDBJ databases">
        <authorList>
            <consortium name="Pathogen Informatics"/>
        </authorList>
    </citation>
    <scope>NUCLEOTIDE SEQUENCE [LARGE SCALE GENOMIC DNA]</scope>
</reference>
<proteinExistence type="predicted"/>
<accession>A0A0N5CTB3</accession>
<dbReference type="AlphaFoldDB" id="A0A0N5CTB3"/>
<dbReference type="EMBL" id="UYYF01001534">
    <property type="protein sequence ID" value="VDM99949.1"/>
    <property type="molecule type" value="Genomic_DNA"/>
</dbReference>
<reference evidence="3" key="1">
    <citation type="submission" date="2017-02" db="UniProtKB">
        <authorList>
            <consortium name="WormBaseParasite"/>
        </authorList>
    </citation>
    <scope>IDENTIFICATION</scope>
</reference>
<name>A0A0N5CTB3_THECL</name>
<evidence type="ECO:0000313" key="2">
    <source>
        <dbReference type="Proteomes" id="UP000276776"/>
    </source>
</evidence>
<evidence type="ECO:0000313" key="1">
    <source>
        <dbReference type="EMBL" id="VDM99949.1"/>
    </source>
</evidence>
<dbReference type="Proteomes" id="UP000276776">
    <property type="component" value="Unassembled WGS sequence"/>
</dbReference>
<gene>
    <name evidence="1" type="ORF">TCLT_LOCUS3464</name>
</gene>
<evidence type="ECO:0000313" key="3">
    <source>
        <dbReference type="WBParaSite" id="TCLT_0000347101-mRNA-1"/>
    </source>
</evidence>
<sequence length="73" mass="8495">MTQINNKLDFIDISEDQHTHDIKESSEFKEMSLDVQEVKDVEFETLEDNHTLQDTSLKLIESTALHRESTFIG</sequence>
<protein>
    <submittedName>
        <fullName evidence="1 3">Uncharacterized protein</fullName>
    </submittedName>
</protein>
<dbReference type="WBParaSite" id="TCLT_0000347101-mRNA-1">
    <property type="protein sequence ID" value="TCLT_0000347101-mRNA-1"/>
    <property type="gene ID" value="TCLT_0000347101"/>
</dbReference>
<keyword evidence="2" id="KW-1185">Reference proteome</keyword>
<organism evidence="3">
    <name type="scientific">Thelazia callipaeda</name>
    <name type="common">Oriental eyeworm</name>
    <name type="synonym">Parasitic nematode</name>
    <dbReference type="NCBI Taxonomy" id="103827"/>
    <lineage>
        <taxon>Eukaryota</taxon>
        <taxon>Metazoa</taxon>
        <taxon>Ecdysozoa</taxon>
        <taxon>Nematoda</taxon>
        <taxon>Chromadorea</taxon>
        <taxon>Rhabditida</taxon>
        <taxon>Spirurina</taxon>
        <taxon>Spiruromorpha</taxon>
        <taxon>Thelazioidea</taxon>
        <taxon>Thelaziidae</taxon>
        <taxon>Thelazia</taxon>
    </lineage>
</organism>